<feature type="compositionally biased region" description="Acidic residues" evidence="7">
    <location>
        <begin position="952"/>
        <end position="975"/>
    </location>
</feature>
<dbReference type="InterPro" id="IPR001494">
    <property type="entry name" value="Importin-beta_N"/>
</dbReference>
<evidence type="ECO:0000256" key="7">
    <source>
        <dbReference type="SAM" id="MobiDB-lite"/>
    </source>
</evidence>
<evidence type="ECO:0000313" key="10">
    <source>
        <dbReference type="WBParaSite" id="MBELARI_LOCUS17801"/>
    </source>
</evidence>
<evidence type="ECO:0000256" key="3">
    <source>
        <dbReference type="ARBA" id="ARBA00022448"/>
    </source>
</evidence>
<organism evidence="9 10">
    <name type="scientific">Mesorhabditis belari</name>
    <dbReference type="NCBI Taxonomy" id="2138241"/>
    <lineage>
        <taxon>Eukaryota</taxon>
        <taxon>Metazoa</taxon>
        <taxon>Ecdysozoa</taxon>
        <taxon>Nematoda</taxon>
        <taxon>Chromadorea</taxon>
        <taxon>Rhabditida</taxon>
        <taxon>Rhabditina</taxon>
        <taxon>Rhabditomorpha</taxon>
        <taxon>Rhabditoidea</taxon>
        <taxon>Rhabditidae</taxon>
        <taxon>Mesorhabditinae</taxon>
        <taxon>Mesorhabditis</taxon>
    </lineage>
</organism>
<feature type="domain" description="Importin N-terminal" evidence="8">
    <location>
        <begin position="22"/>
        <end position="102"/>
    </location>
</feature>
<reference evidence="10" key="1">
    <citation type="submission" date="2024-02" db="UniProtKB">
        <authorList>
            <consortium name="WormBaseParasite"/>
        </authorList>
    </citation>
    <scope>IDENTIFICATION</scope>
</reference>
<evidence type="ECO:0000256" key="6">
    <source>
        <dbReference type="ARBA" id="ARBA00023242"/>
    </source>
</evidence>
<keyword evidence="6" id="KW-0539">Nucleus</keyword>
<keyword evidence="5" id="KW-0653">Protein transport</keyword>
<evidence type="ECO:0000259" key="8">
    <source>
        <dbReference type="PROSITE" id="PS50166"/>
    </source>
</evidence>
<name>A0AAF3J5P1_9BILA</name>
<feature type="region of interest" description="Disordered" evidence="7">
    <location>
        <begin position="946"/>
        <end position="989"/>
    </location>
</feature>
<evidence type="ECO:0000256" key="1">
    <source>
        <dbReference type="ARBA" id="ARBA00004123"/>
    </source>
</evidence>
<dbReference type="GO" id="GO:0005829">
    <property type="term" value="C:cytosol"/>
    <property type="evidence" value="ECO:0007669"/>
    <property type="project" value="TreeGrafter"/>
</dbReference>
<sequence length="1065" mass="121281">MNREQLLHALQATTSSTESKEAGNYLDGCTRVIGFPSELLKVVVDGSVPDTVRQAAVIYFKNTLLKHWEKDEEDTEKENNDFCIADQDKFFIRENIVDAVCVAPEMARIHLCTAVQTIVRLDYPDKWPNLVAKITQLLSATDANQWLGAFLVIYKVSKVYEYRRAKERGPLVEAMQHILPIVYQHFIHLLPNPSQESVLLQKIILKIFFALIQFSLNMDMLPVEVLDQWLEAIKEIVVRPVPAEAATVDDKDEAAQMIWWKAKKWACKILERVFDRYGAPGQVDKGYAEFANHFIAKFSIPCVEAFLSLLEQKRQGHLVTDRVLHLSISFLNTAVSHSVTWKVIKPHMLDVVKLVLFPLMCHSDEDEELWVDDVQEYIRFKFDIFEDLHNPTYAAGSLLTAISKRKDTMQPLLQFIIQALTDSHDARQVDGALHMVGELANQLCKSKKYKKDVEKLLEAHVTGRLLAQERFVRARAAWCVKAFSNATFHHKNYLSKIVQNIAQVIAQDNEELPVKVEAALALQYLLNDQGETVQTMLRPMIKDIIPKVLELVAKTQIEDVCGVMDQLIEDYMDEVIPIATKLSETLSNMFIEIITQEEIADDRTPTLMSVISTLTNILDVVEEHADIMRQVEQHVLRIIKLVFESEMADYYDDILLLIQSLINSYVSVDMWAIYFEVYKIFKSGNNSLVLFTDIMPVLHQYLATDTDGFLARPERLACCYEMCELVLRDKDQGDDNQVHAAKMLECLLLQCPGVINSALPQIIVLTLQRLSEPFEGLTELKPLLVVVLIAAVYTNAEMAIQTLRQVAPHHPNPLDYLTEELISLTTKWEGIHNRKMVIFCWCTLLRLPAQLRPTIISYQPVKVIESCVTVFEGLERSMKAQAEGAKLEDEDSEEDSDDDEENLPKKGKKKGSSARNKHRNMDQDLGDSEDEIDEGTLQYLQSLAKQHKTGEDGEDDEDSGDDSDGEEFELDETESEAFVTPLDDEETAPDPFVMFKKTMEEFERVEPALFNQMVSPLDEKGQEALRKLITTCAQHAQHEESKKVEQAGGYEFGKTEVPTAFNFIN</sequence>
<evidence type="ECO:0000313" key="9">
    <source>
        <dbReference type="Proteomes" id="UP000887575"/>
    </source>
</evidence>
<dbReference type="SUPFAM" id="SSF48371">
    <property type="entry name" value="ARM repeat"/>
    <property type="match status" value="1"/>
</dbReference>
<dbReference type="GO" id="GO:0005635">
    <property type="term" value="C:nuclear envelope"/>
    <property type="evidence" value="ECO:0007669"/>
    <property type="project" value="TreeGrafter"/>
</dbReference>
<evidence type="ECO:0000256" key="4">
    <source>
        <dbReference type="ARBA" id="ARBA00022490"/>
    </source>
</evidence>
<keyword evidence="9" id="KW-1185">Reference proteome</keyword>
<comment type="subcellular location">
    <subcellularLocation>
        <location evidence="2">Cytoplasm</location>
    </subcellularLocation>
    <subcellularLocation>
        <location evidence="1">Nucleus</location>
    </subcellularLocation>
</comment>
<dbReference type="Proteomes" id="UP000887575">
    <property type="component" value="Unassembled WGS sequence"/>
</dbReference>
<dbReference type="GO" id="GO:0031267">
    <property type="term" value="F:small GTPase binding"/>
    <property type="evidence" value="ECO:0007669"/>
    <property type="project" value="InterPro"/>
</dbReference>
<dbReference type="Pfam" id="PF03810">
    <property type="entry name" value="IBN_N"/>
    <property type="match status" value="1"/>
</dbReference>
<keyword evidence="3" id="KW-0813">Transport</keyword>
<feature type="region of interest" description="Disordered" evidence="7">
    <location>
        <begin position="881"/>
        <end position="929"/>
    </location>
</feature>
<dbReference type="InterPro" id="IPR016024">
    <property type="entry name" value="ARM-type_fold"/>
</dbReference>
<dbReference type="WBParaSite" id="MBELARI_LOCUS17801">
    <property type="protein sequence ID" value="MBELARI_LOCUS17801"/>
    <property type="gene ID" value="MBELARI_LOCUS17801"/>
</dbReference>
<keyword evidence="4" id="KW-0963">Cytoplasm</keyword>
<feature type="compositionally biased region" description="Basic residues" evidence="7">
    <location>
        <begin position="905"/>
        <end position="918"/>
    </location>
</feature>
<feature type="compositionally biased region" description="Acidic residues" evidence="7">
    <location>
        <begin position="888"/>
        <end position="901"/>
    </location>
</feature>
<dbReference type="PANTHER" id="PTHR10997">
    <property type="entry name" value="IMPORTIN-7, 8, 11"/>
    <property type="match status" value="1"/>
</dbReference>
<protein>
    <submittedName>
        <fullName evidence="10">Importin N-terminal domain-containing protein</fullName>
    </submittedName>
</protein>
<dbReference type="AlphaFoldDB" id="A0AAF3J5P1"/>
<evidence type="ECO:0000256" key="5">
    <source>
        <dbReference type="ARBA" id="ARBA00022927"/>
    </source>
</evidence>
<evidence type="ECO:0000256" key="2">
    <source>
        <dbReference type="ARBA" id="ARBA00004496"/>
    </source>
</evidence>
<dbReference type="Gene3D" id="1.25.10.10">
    <property type="entry name" value="Leucine-rich Repeat Variant"/>
    <property type="match status" value="1"/>
</dbReference>
<accession>A0AAF3J5P1</accession>
<dbReference type="GO" id="GO:0006606">
    <property type="term" value="P:protein import into nucleus"/>
    <property type="evidence" value="ECO:0007669"/>
    <property type="project" value="TreeGrafter"/>
</dbReference>
<dbReference type="PANTHER" id="PTHR10997:SF18">
    <property type="entry name" value="D-IMPORTIN 7_RANBP7"/>
    <property type="match status" value="1"/>
</dbReference>
<dbReference type="PROSITE" id="PS50166">
    <property type="entry name" value="IMPORTIN_B_NT"/>
    <property type="match status" value="1"/>
</dbReference>
<proteinExistence type="predicted"/>
<dbReference type="InterPro" id="IPR011989">
    <property type="entry name" value="ARM-like"/>
</dbReference>